<dbReference type="Proteomes" id="UP000756346">
    <property type="component" value="Unassembled WGS sequence"/>
</dbReference>
<dbReference type="CDD" id="cd11058">
    <property type="entry name" value="CYP60B-like"/>
    <property type="match status" value="1"/>
</dbReference>
<comment type="similarity">
    <text evidence="2 7">Belongs to the cytochrome P450 family.</text>
</comment>
<name>A0A9P8XP23_9PEZI</name>
<dbReference type="PANTHER" id="PTHR24305:SF210">
    <property type="entry name" value="CYTOCHROME P450 MONOOXYGENASE ASQL-RELATED"/>
    <property type="match status" value="1"/>
</dbReference>
<keyword evidence="4 6" id="KW-0479">Metal-binding</keyword>
<dbReference type="GO" id="GO:0005506">
    <property type="term" value="F:iron ion binding"/>
    <property type="evidence" value="ECO:0007669"/>
    <property type="project" value="InterPro"/>
</dbReference>
<dbReference type="Gene3D" id="1.10.630.10">
    <property type="entry name" value="Cytochrome P450"/>
    <property type="match status" value="1"/>
</dbReference>
<dbReference type="PRINTS" id="PR00463">
    <property type="entry name" value="EP450I"/>
</dbReference>
<dbReference type="PANTHER" id="PTHR24305">
    <property type="entry name" value="CYTOCHROME P450"/>
    <property type="match status" value="1"/>
</dbReference>
<evidence type="ECO:0000256" key="2">
    <source>
        <dbReference type="ARBA" id="ARBA00010617"/>
    </source>
</evidence>
<evidence type="ECO:0000313" key="10">
    <source>
        <dbReference type="Proteomes" id="UP000756346"/>
    </source>
</evidence>
<dbReference type="GeneID" id="70190927"/>
<evidence type="ECO:0000256" key="1">
    <source>
        <dbReference type="ARBA" id="ARBA00001971"/>
    </source>
</evidence>
<evidence type="ECO:0000256" key="7">
    <source>
        <dbReference type="RuleBase" id="RU000461"/>
    </source>
</evidence>
<comment type="cofactor">
    <cofactor evidence="1 6">
        <name>heme</name>
        <dbReference type="ChEBI" id="CHEBI:30413"/>
    </cofactor>
</comment>
<evidence type="ECO:0000256" key="6">
    <source>
        <dbReference type="PIRSR" id="PIRSR602401-1"/>
    </source>
</evidence>
<dbReference type="GO" id="GO:0004497">
    <property type="term" value="F:monooxygenase activity"/>
    <property type="evidence" value="ECO:0007669"/>
    <property type="project" value="UniProtKB-KW"/>
</dbReference>
<dbReference type="RefSeq" id="XP_046003755.1">
    <property type="nucleotide sequence ID" value="XM_046161381.1"/>
</dbReference>
<dbReference type="GO" id="GO:0016705">
    <property type="term" value="F:oxidoreductase activity, acting on paired donors, with incorporation or reduction of molecular oxygen"/>
    <property type="evidence" value="ECO:0007669"/>
    <property type="project" value="InterPro"/>
</dbReference>
<comment type="caution">
    <text evidence="9">The sequence shown here is derived from an EMBL/GenBank/DDBJ whole genome shotgun (WGS) entry which is preliminary data.</text>
</comment>
<evidence type="ECO:0000256" key="5">
    <source>
        <dbReference type="ARBA" id="ARBA00023004"/>
    </source>
</evidence>
<keyword evidence="7" id="KW-0560">Oxidoreductase</keyword>
<dbReference type="InterPro" id="IPR017972">
    <property type="entry name" value="Cyt_P450_CS"/>
</dbReference>
<dbReference type="InterPro" id="IPR050121">
    <property type="entry name" value="Cytochrome_P450_monoxygenase"/>
</dbReference>
<evidence type="ECO:0000256" key="4">
    <source>
        <dbReference type="ARBA" id="ARBA00022723"/>
    </source>
</evidence>
<keyword evidence="3 6" id="KW-0349">Heme</keyword>
<dbReference type="PRINTS" id="PR00385">
    <property type="entry name" value="P450"/>
</dbReference>
<reference evidence="9" key="1">
    <citation type="journal article" date="2021" name="Nat. Commun.">
        <title>Genetic determinants of endophytism in the Arabidopsis root mycobiome.</title>
        <authorList>
            <person name="Mesny F."/>
            <person name="Miyauchi S."/>
            <person name="Thiergart T."/>
            <person name="Pickel B."/>
            <person name="Atanasova L."/>
            <person name="Karlsson M."/>
            <person name="Huettel B."/>
            <person name="Barry K.W."/>
            <person name="Haridas S."/>
            <person name="Chen C."/>
            <person name="Bauer D."/>
            <person name="Andreopoulos W."/>
            <person name="Pangilinan J."/>
            <person name="LaButti K."/>
            <person name="Riley R."/>
            <person name="Lipzen A."/>
            <person name="Clum A."/>
            <person name="Drula E."/>
            <person name="Henrissat B."/>
            <person name="Kohler A."/>
            <person name="Grigoriev I.V."/>
            <person name="Martin F.M."/>
            <person name="Hacquard S."/>
        </authorList>
    </citation>
    <scope>NUCLEOTIDE SEQUENCE</scope>
    <source>
        <strain evidence="9">MPI-CAGE-CH-0230</strain>
    </source>
</reference>
<dbReference type="EMBL" id="JAGTJQ010000021">
    <property type="protein sequence ID" value="KAH7007967.1"/>
    <property type="molecule type" value="Genomic_DNA"/>
</dbReference>
<accession>A0A9P8XP23</accession>
<dbReference type="InterPro" id="IPR001128">
    <property type="entry name" value="Cyt_P450"/>
</dbReference>
<dbReference type="Pfam" id="PF00067">
    <property type="entry name" value="p450"/>
    <property type="match status" value="1"/>
</dbReference>
<dbReference type="InterPro" id="IPR002401">
    <property type="entry name" value="Cyt_P450_E_grp-I"/>
</dbReference>
<dbReference type="AlphaFoldDB" id="A0A9P8XP23"/>
<dbReference type="OrthoDB" id="1470350at2759"/>
<keyword evidence="8" id="KW-0472">Membrane</keyword>
<evidence type="ECO:0000256" key="3">
    <source>
        <dbReference type="ARBA" id="ARBA00022617"/>
    </source>
</evidence>
<evidence type="ECO:0000256" key="8">
    <source>
        <dbReference type="SAM" id="Phobius"/>
    </source>
</evidence>
<dbReference type="PROSITE" id="PS00086">
    <property type="entry name" value="CYTOCHROME_P450"/>
    <property type="match status" value="1"/>
</dbReference>
<protein>
    <submittedName>
        <fullName evidence="9">Cytochrome P450</fullName>
    </submittedName>
</protein>
<feature type="binding site" description="axial binding residue" evidence="6">
    <location>
        <position position="460"/>
    </location>
    <ligand>
        <name>heme</name>
        <dbReference type="ChEBI" id="CHEBI:30413"/>
    </ligand>
    <ligandPart>
        <name>Fe</name>
        <dbReference type="ChEBI" id="CHEBI:18248"/>
    </ligandPart>
</feature>
<dbReference type="SUPFAM" id="SSF48264">
    <property type="entry name" value="Cytochrome P450"/>
    <property type="match status" value="1"/>
</dbReference>
<feature type="transmembrane region" description="Helical" evidence="8">
    <location>
        <begin position="16"/>
        <end position="41"/>
    </location>
</feature>
<keyword evidence="7" id="KW-0503">Monooxygenase</keyword>
<keyword evidence="5 6" id="KW-0408">Iron</keyword>
<organism evidence="9 10">
    <name type="scientific">Microdochium trichocladiopsis</name>
    <dbReference type="NCBI Taxonomy" id="1682393"/>
    <lineage>
        <taxon>Eukaryota</taxon>
        <taxon>Fungi</taxon>
        <taxon>Dikarya</taxon>
        <taxon>Ascomycota</taxon>
        <taxon>Pezizomycotina</taxon>
        <taxon>Sordariomycetes</taxon>
        <taxon>Xylariomycetidae</taxon>
        <taxon>Xylariales</taxon>
        <taxon>Microdochiaceae</taxon>
        <taxon>Microdochium</taxon>
    </lineage>
</organism>
<proteinExistence type="inferred from homology"/>
<gene>
    <name evidence="9" type="ORF">B0I36DRAFT_390050</name>
</gene>
<sequence length="522" mass="58179">MAISELVAVLDGYSKAALIAGASVVSLISFVVGTTVYRIWFHPLAKIPGPKHYAASDVFGQWRASVRLNMNDHAIKLHRKYGPIVRIGPDRLAVDGNIAWPNIHGARPSRTEAEFSKVPGFFFPNDHMALLAASRDDHRRQRRQLAHAFSTAALQEQEGIIKQYIDKLVNEMRTRAAGGETINMVDWFNYCTFDIIGDLAFADSFHALDGDTTFVKNAFRGIVGSAYGRFLWHFPLLRVPLALILGSREFEIALEANTQNMSLGRLKGQTRISMGGEPRDSSRRDFATYMMRQDKEGNKVLSDGEIMAISGILVIAGSETTATALSGLVFFLGQNPDKRRILENEIRSAFTDDAEIDMTTTARLEYLNAVLEETLRMYPPASSVPPRVSPGAEVAGHWLPRGTILHVYSAASFRNPDHFTDSDSFHPERWLSASHPLYNPRFAADKKEAFRPFSAGPRDCIGKNLAYAKMRVITSRILYNFDLEVLPGQDDWLTKQRGELVQIKGAIEVKPRLRASLKEGGL</sequence>
<keyword evidence="8" id="KW-0812">Transmembrane</keyword>
<dbReference type="InterPro" id="IPR036396">
    <property type="entry name" value="Cyt_P450_sf"/>
</dbReference>
<evidence type="ECO:0000313" key="9">
    <source>
        <dbReference type="EMBL" id="KAH7007967.1"/>
    </source>
</evidence>
<keyword evidence="8" id="KW-1133">Transmembrane helix</keyword>
<keyword evidence="10" id="KW-1185">Reference proteome</keyword>
<dbReference type="GO" id="GO:0020037">
    <property type="term" value="F:heme binding"/>
    <property type="evidence" value="ECO:0007669"/>
    <property type="project" value="InterPro"/>
</dbReference>